<proteinExistence type="predicted"/>
<evidence type="ECO:0000313" key="1">
    <source>
        <dbReference type="EMBL" id="THG54951.1"/>
    </source>
</evidence>
<dbReference type="Proteomes" id="UP000305401">
    <property type="component" value="Unassembled WGS sequence"/>
</dbReference>
<organism evidence="1 2">
    <name type="scientific">Muribaculum caecicola</name>
    <dbReference type="NCBI Taxonomy" id="3038144"/>
    <lineage>
        <taxon>Bacteria</taxon>
        <taxon>Pseudomonadati</taxon>
        <taxon>Bacteroidota</taxon>
        <taxon>Bacteroidia</taxon>
        <taxon>Bacteroidales</taxon>
        <taxon>Muribaculaceae</taxon>
        <taxon>Muribaculum</taxon>
    </lineage>
</organism>
<dbReference type="EMBL" id="SSTG01000007">
    <property type="protein sequence ID" value="THG54951.1"/>
    <property type="molecule type" value="Genomic_DNA"/>
</dbReference>
<comment type="caution">
    <text evidence="1">The sequence shown here is derived from an EMBL/GenBank/DDBJ whole genome shotgun (WGS) entry which is preliminary data.</text>
</comment>
<sequence length="122" mass="13583">MVIVQIAIIFLFLAIGEVIVWATGIPIPSSIIGMLCLTAALQYKVVKLRWVSGVAEFLTSNLGFFFIPAGVSLMHYFDILRAQWMPIVAASTASTLVVLWVTGLVHQYLRKRISRHVTIPKQ</sequence>
<reference evidence="1" key="1">
    <citation type="submission" date="2019-04" db="EMBL/GenBank/DDBJ databases">
        <title>Microbes associate with the intestines of laboratory mice.</title>
        <authorList>
            <person name="Navarre W."/>
            <person name="Wong E."/>
            <person name="Huang K.C."/>
            <person name="Tropini C."/>
            <person name="Ng K."/>
            <person name="Yu B."/>
        </authorList>
    </citation>
    <scope>NUCLEOTIDE SEQUENCE</scope>
    <source>
        <strain evidence="1">NM86_A22</strain>
    </source>
</reference>
<accession>A0AC61S8L0</accession>
<name>A0AC61S8L0_9BACT</name>
<protein>
    <submittedName>
        <fullName evidence="1">CidA/LrgA family protein</fullName>
    </submittedName>
</protein>
<evidence type="ECO:0000313" key="2">
    <source>
        <dbReference type="Proteomes" id="UP000305401"/>
    </source>
</evidence>
<keyword evidence="2" id="KW-1185">Reference proteome</keyword>
<gene>
    <name evidence="1" type="ORF">E5990_01365</name>
</gene>